<keyword evidence="7" id="KW-0255">Endonuclease</keyword>
<dbReference type="GO" id="GO:0003677">
    <property type="term" value="F:DNA binding"/>
    <property type="evidence" value="ECO:0007669"/>
    <property type="project" value="UniProtKB-KW"/>
</dbReference>
<comment type="similarity">
    <text evidence="2">Belongs to the HsdR family.</text>
</comment>
<dbReference type="PATRIC" id="fig|997350.3.peg.884"/>
<reference evidence="12 13" key="1">
    <citation type="submission" date="2011-06" db="EMBL/GenBank/DDBJ databases">
        <authorList>
            <person name="Muzny D."/>
            <person name="Qin X."/>
            <person name="Deng J."/>
            <person name="Jiang H."/>
            <person name="Liu Y."/>
            <person name="Qu J."/>
            <person name="Song X.-Z."/>
            <person name="Zhang L."/>
            <person name="Thornton R."/>
            <person name="Coyle M."/>
            <person name="Francisco L."/>
            <person name="Jackson L."/>
            <person name="Javaid M."/>
            <person name="Korchina V."/>
            <person name="Kovar C."/>
            <person name="Mata R."/>
            <person name="Mathew T."/>
            <person name="Ngo R."/>
            <person name="Nguyen L."/>
            <person name="Nguyen N."/>
            <person name="Okwuonu G."/>
            <person name="Ongeri F."/>
            <person name="Pham C."/>
            <person name="Simmons D."/>
            <person name="Wilczek-Boney K."/>
            <person name="Hale W."/>
            <person name="Jakkamsetti A."/>
            <person name="Pham P."/>
            <person name="Ruth R."/>
            <person name="San Lucas F."/>
            <person name="Warren J."/>
            <person name="Zhang J."/>
            <person name="Zhao Z."/>
            <person name="Zhou C."/>
            <person name="Zhu D."/>
            <person name="Lee S."/>
            <person name="Bess C."/>
            <person name="Blankenburg K."/>
            <person name="Forbes L."/>
            <person name="Fu Q."/>
            <person name="Gubbala S."/>
            <person name="Hirani K."/>
            <person name="Jayaseelan J.C."/>
            <person name="Lara F."/>
            <person name="Munidasa M."/>
            <person name="Palculict T."/>
            <person name="Patil S."/>
            <person name="Pu L.-L."/>
            <person name="Saada N."/>
            <person name="Tang L."/>
            <person name="Weissenberger G."/>
            <person name="Zhu Y."/>
            <person name="Hemphill L."/>
            <person name="Shang Y."/>
            <person name="Youmans B."/>
            <person name="Ayvaz T."/>
            <person name="Ross M."/>
            <person name="Santibanez J."/>
            <person name="Aqrawi P."/>
            <person name="Gross S."/>
            <person name="Joshi V."/>
            <person name="Fowler G."/>
            <person name="Nazareth L."/>
            <person name="Reid J."/>
            <person name="Worley K."/>
            <person name="Petrosino J."/>
            <person name="Highlander S."/>
            <person name="Gibbs R."/>
        </authorList>
    </citation>
    <scope>NUCLEOTIDE SEQUENCE [LARGE SCALE GENOMIC DNA]</scope>
    <source>
        <strain evidence="12 13">ATCC 29427</strain>
    </source>
</reference>
<dbReference type="STRING" id="997350.HMPREF9129_0916"/>
<dbReference type="GO" id="GO:0005840">
    <property type="term" value="C:ribosome"/>
    <property type="evidence" value="ECO:0007669"/>
    <property type="project" value="UniProtKB-KW"/>
</dbReference>
<dbReference type="Proteomes" id="UP000003422">
    <property type="component" value="Unassembled WGS sequence"/>
</dbReference>
<protein>
    <recommendedName>
        <fullName evidence="3">type I site-specific deoxyribonuclease</fullName>
        <ecNumber evidence="3">3.1.21.3</ecNumber>
    </recommendedName>
</protein>
<dbReference type="PANTHER" id="PTHR30195">
    <property type="entry name" value="TYPE I SITE-SPECIFIC DEOXYRIBONUCLEASE PROTEIN SUBUNIT M AND R"/>
    <property type="match status" value="1"/>
</dbReference>
<dbReference type="EMBL" id="AGBB01000082">
    <property type="protein sequence ID" value="EGY79956.1"/>
    <property type="molecule type" value="Genomic_DNA"/>
</dbReference>
<evidence type="ECO:0000256" key="1">
    <source>
        <dbReference type="ARBA" id="ARBA00000851"/>
    </source>
</evidence>
<keyword evidence="13" id="KW-1185">Reference proteome</keyword>
<dbReference type="CDD" id="cd22332">
    <property type="entry name" value="HsdR_N"/>
    <property type="match status" value="1"/>
</dbReference>
<evidence type="ECO:0000256" key="2">
    <source>
        <dbReference type="ARBA" id="ARBA00008598"/>
    </source>
</evidence>
<evidence type="ECO:0000256" key="9">
    <source>
        <dbReference type="ARBA" id="ARBA00022840"/>
    </source>
</evidence>
<dbReference type="PANTHER" id="PTHR30195:SF15">
    <property type="entry name" value="TYPE I RESTRICTION ENZYME HINDI ENDONUCLEASE SUBUNIT"/>
    <property type="match status" value="1"/>
</dbReference>
<evidence type="ECO:0000313" key="12">
    <source>
        <dbReference type="EMBL" id="EGY79956.1"/>
    </source>
</evidence>
<evidence type="ECO:0000313" key="13">
    <source>
        <dbReference type="Proteomes" id="UP000003422"/>
    </source>
</evidence>
<evidence type="ECO:0000256" key="4">
    <source>
        <dbReference type="ARBA" id="ARBA00022722"/>
    </source>
</evidence>
<dbReference type="Pfam" id="PF04313">
    <property type="entry name" value="HSDR_N"/>
    <property type="match status" value="1"/>
</dbReference>
<dbReference type="AlphaFoldDB" id="G4D3D6"/>
<name>G4D3D6_9FIRM</name>
<keyword evidence="4" id="KW-0540">Nuclease</keyword>
<dbReference type="GO" id="GO:0009035">
    <property type="term" value="F:type I site-specific deoxyribonuclease activity"/>
    <property type="evidence" value="ECO:0007669"/>
    <property type="project" value="UniProtKB-EC"/>
</dbReference>
<keyword evidence="9" id="KW-0067">ATP-binding</keyword>
<dbReference type="EC" id="3.1.21.3" evidence="3"/>
<dbReference type="HOGENOM" id="CLU_005762_3_1_9"/>
<keyword evidence="5" id="KW-0547">Nucleotide-binding</keyword>
<evidence type="ECO:0000256" key="6">
    <source>
        <dbReference type="ARBA" id="ARBA00022747"/>
    </source>
</evidence>
<evidence type="ECO:0000256" key="10">
    <source>
        <dbReference type="ARBA" id="ARBA00023125"/>
    </source>
</evidence>
<keyword evidence="8 12" id="KW-0378">Hydrolase</keyword>
<proteinExistence type="inferred from homology"/>
<accession>G4D3D6</accession>
<comment type="caution">
    <text evidence="12">The sequence shown here is derived from an EMBL/GenBank/DDBJ whole genome shotgun (WGS) entry which is preliminary data.</text>
</comment>
<dbReference type="InterPro" id="IPR051268">
    <property type="entry name" value="Type-I_R_enzyme_R_subunit"/>
</dbReference>
<keyword evidence="12" id="KW-0689">Ribosomal protein</keyword>
<sequence>MFVILHIKIRKKIRIILNKSIKERVMLASYTEENYENSIIELFQNDLEYEYAYGPNIERDFYSPLYEEVLVESLYRLNRDLPGDAIQEALYKIKNFENGEIVQKNNLFMDYLQNGIPVRYFFKDEERSDIVYIVDYKNLDNNSFIVANQWTFIENSEKRPDIVLFLNGLPIVVIELKSPSREGTDASDGYRQLKNYMKEIPSMFIYNAICVMSDQLTSKAGTITSGEDRFMEWKTKDGSYENTEYANFDTFFEGIFKKERFLDIIKNYIVFQMKV</sequence>
<comment type="catalytic activity">
    <reaction evidence="1">
        <text>Endonucleolytic cleavage of DNA to give random double-stranded fragments with terminal 5'-phosphates, ATP is simultaneously hydrolyzed.</text>
        <dbReference type="EC" id="3.1.21.3"/>
    </reaction>
</comment>
<keyword evidence="12" id="KW-0687">Ribonucleoprotein</keyword>
<organism evidence="12 13">
    <name type="scientific">Peptoniphilus indolicus ATCC 29427</name>
    <dbReference type="NCBI Taxonomy" id="997350"/>
    <lineage>
        <taxon>Bacteria</taxon>
        <taxon>Bacillati</taxon>
        <taxon>Bacillota</taxon>
        <taxon>Tissierellia</taxon>
        <taxon>Tissierellales</taxon>
        <taxon>Peptoniphilaceae</taxon>
        <taxon>Peptoniphilus</taxon>
    </lineage>
</organism>
<dbReference type="GO" id="GO:0005524">
    <property type="term" value="F:ATP binding"/>
    <property type="evidence" value="ECO:0007669"/>
    <property type="project" value="UniProtKB-KW"/>
</dbReference>
<dbReference type="GO" id="GO:0009307">
    <property type="term" value="P:DNA restriction-modification system"/>
    <property type="evidence" value="ECO:0007669"/>
    <property type="project" value="UniProtKB-KW"/>
</dbReference>
<dbReference type="eggNOG" id="COG0610">
    <property type="taxonomic scope" value="Bacteria"/>
</dbReference>
<evidence type="ECO:0000256" key="7">
    <source>
        <dbReference type="ARBA" id="ARBA00022759"/>
    </source>
</evidence>
<evidence type="ECO:0000259" key="11">
    <source>
        <dbReference type="Pfam" id="PF04313"/>
    </source>
</evidence>
<gene>
    <name evidence="12" type="primary">rplL2</name>
    <name evidence="12" type="ORF">HMPREF9129_0916</name>
</gene>
<evidence type="ECO:0000256" key="5">
    <source>
        <dbReference type="ARBA" id="ARBA00022741"/>
    </source>
</evidence>
<evidence type="ECO:0000256" key="8">
    <source>
        <dbReference type="ARBA" id="ARBA00022801"/>
    </source>
</evidence>
<feature type="domain" description="Restriction endonuclease type I HsdR N-terminal" evidence="11">
    <location>
        <begin position="30"/>
        <end position="228"/>
    </location>
</feature>
<dbReference type="InterPro" id="IPR007409">
    <property type="entry name" value="Restrct_endonuc_type1_HsdR_N"/>
</dbReference>
<keyword evidence="10" id="KW-0238">DNA-binding</keyword>
<dbReference type="Gene3D" id="3.90.1570.50">
    <property type="match status" value="1"/>
</dbReference>
<keyword evidence="6" id="KW-0680">Restriction system</keyword>
<evidence type="ECO:0000256" key="3">
    <source>
        <dbReference type="ARBA" id="ARBA00012654"/>
    </source>
</evidence>